<protein>
    <submittedName>
        <fullName evidence="1">Uncharacterized protein</fullName>
    </submittedName>
</protein>
<reference evidence="1" key="2">
    <citation type="submission" date="2020-05" db="UniProtKB">
        <authorList>
            <consortium name="EnsemblMetazoa"/>
        </authorList>
    </citation>
    <scope>IDENTIFICATION</scope>
    <source>
        <strain evidence="1">IAEA</strain>
    </source>
</reference>
<dbReference type="Proteomes" id="UP000092445">
    <property type="component" value="Unassembled WGS sequence"/>
</dbReference>
<dbReference type="VEuPathDB" id="VectorBase:GPAI039317"/>
<evidence type="ECO:0000313" key="1">
    <source>
        <dbReference type="EnsemblMetazoa" id="GPAI039317-PA"/>
    </source>
</evidence>
<organism evidence="1 2">
    <name type="scientific">Glossina pallidipes</name>
    <name type="common">Tsetse fly</name>
    <dbReference type="NCBI Taxonomy" id="7398"/>
    <lineage>
        <taxon>Eukaryota</taxon>
        <taxon>Metazoa</taxon>
        <taxon>Ecdysozoa</taxon>
        <taxon>Arthropoda</taxon>
        <taxon>Hexapoda</taxon>
        <taxon>Insecta</taxon>
        <taxon>Pterygota</taxon>
        <taxon>Neoptera</taxon>
        <taxon>Endopterygota</taxon>
        <taxon>Diptera</taxon>
        <taxon>Brachycera</taxon>
        <taxon>Muscomorpha</taxon>
        <taxon>Hippoboscoidea</taxon>
        <taxon>Glossinidae</taxon>
        <taxon>Glossina</taxon>
    </lineage>
</organism>
<dbReference type="EnsemblMetazoa" id="GPAI039317-RA">
    <property type="protein sequence ID" value="GPAI039317-PA"/>
    <property type="gene ID" value="GPAI039317"/>
</dbReference>
<proteinExistence type="predicted"/>
<name>A0A1B0AAG7_GLOPL</name>
<reference evidence="2" key="1">
    <citation type="submission" date="2014-03" db="EMBL/GenBank/DDBJ databases">
        <authorList>
            <person name="Aksoy S."/>
            <person name="Warren W."/>
            <person name="Wilson R.K."/>
        </authorList>
    </citation>
    <scope>NUCLEOTIDE SEQUENCE [LARGE SCALE GENOMIC DNA]</scope>
    <source>
        <strain evidence="2">IAEA</strain>
    </source>
</reference>
<accession>A0A1B0AAG7</accession>
<dbReference type="AlphaFoldDB" id="A0A1B0AAG7"/>
<keyword evidence="2" id="KW-1185">Reference proteome</keyword>
<evidence type="ECO:0000313" key="2">
    <source>
        <dbReference type="Proteomes" id="UP000092445"/>
    </source>
</evidence>
<sequence length="217" mass="24058">MKKLVSNASGKPIVSIEDNEPFSDQHEEEINLSQPISEVEIKDILRTMDTDTPDVDGTSLKTLRRVFSILQVLFNNMLLLEHTSPALKRERAVLIQKNSTDESAKWRPLTFFSVFIGGFPVLSSHPESAQHPAWPLLSVRSPATSSTHLTSSSYQLKSNSGNQSVLDPNLDIILTSDTNDVFADSEAGSHLEEDVIDKLIDNATQPGKIQYNAEQLE</sequence>